<evidence type="ECO:0000313" key="2">
    <source>
        <dbReference type="EMBL" id="NDL24850.1"/>
    </source>
</evidence>
<dbReference type="Proteomes" id="UP000470051">
    <property type="component" value="Unassembled WGS sequence"/>
</dbReference>
<name>A0ABX0AZ85_9GAMM</name>
<keyword evidence="3" id="KW-1185">Reference proteome</keyword>
<gene>
    <name evidence="2" type="ORF">GPY42_06420</name>
</gene>
<feature type="transmembrane region" description="Helical" evidence="1">
    <location>
        <begin position="140"/>
        <end position="162"/>
    </location>
</feature>
<protein>
    <recommendedName>
        <fullName evidence="4">ABC transporter permease</fullName>
    </recommendedName>
</protein>
<evidence type="ECO:0008006" key="4">
    <source>
        <dbReference type="Google" id="ProtNLM"/>
    </source>
</evidence>
<keyword evidence="1" id="KW-0812">Transmembrane</keyword>
<feature type="transmembrane region" description="Helical" evidence="1">
    <location>
        <begin position="21"/>
        <end position="45"/>
    </location>
</feature>
<feature type="transmembrane region" description="Helical" evidence="1">
    <location>
        <begin position="226"/>
        <end position="250"/>
    </location>
</feature>
<evidence type="ECO:0000256" key="1">
    <source>
        <dbReference type="SAM" id="Phobius"/>
    </source>
</evidence>
<sequence length="262" mass="30034">MLRVILIGFKSGLSEAKKSPLNLWLSAFVNFSYYIAQAFFWYAILNSQSSGYILSDGFIIIFFTTVCLVDNLYLFLFGRGSLLLVKKVKSLKLEPHLTLPINTQFLYVTTNIAFEHFLLSFLSLVLFFTVHIYFGTNILLVFLHFIMVLEGVLILTSITWIIRTTIFWTTSLVSIKNSNPCFKVLVRPEQSFHGVVRFILMFILPCLFITGVPASVVSGIMSMKWFFIQTLVTLILILILILIFIAKLVFDIGVKRYSKYIT</sequence>
<organism evidence="2 3">
    <name type="scientific">Photorhabdus kayaii</name>
    <dbReference type="NCBI Taxonomy" id="230088"/>
    <lineage>
        <taxon>Bacteria</taxon>
        <taxon>Pseudomonadati</taxon>
        <taxon>Pseudomonadota</taxon>
        <taxon>Gammaproteobacteria</taxon>
        <taxon>Enterobacterales</taxon>
        <taxon>Morganellaceae</taxon>
        <taxon>Photorhabdus</taxon>
    </lineage>
</organism>
<keyword evidence="1" id="KW-1133">Transmembrane helix</keyword>
<dbReference type="EMBL" id="WSFE01000006">
    <property type="protein sequence ID" value="NDL24850.1"/>
    <property type="molecule type" value="Genomic_DNA"/>
</dbReference>
<accession>A0ABX0AZ85</accession>
<keyword evidence="1" id="KW-0472">Membrane</keyword>
<dbReference type="PANTHER" id="PTHR36833">
    <property type="entry name" value="SLR0610 PROTEIN-RELATED"/>
    <property type="match status" value="1"/>
</dbReference>
<feature type="transmembrane region" description="Helical" evidence="1">
    <location>
        <begin position="105"/>
        <end position="134"/>
    </location>
</feature>
<feature type="transmembrane region" description="Helical" evidence="1">
    <location>
        <begin position="57"/>
        <end position="85"/>
    </location>
</feature>
<comment type="caution">
    <text evidence="2">The sequence shown here is derived from an EMBL/GenBank/DDBJ whole genome shotgun (WGS) entry which is preliminary data.</text>
</comment>
<feature type="transmembrane region" description="Helical" evidence="1">
    <location>
        <begin position="195"/>
        <end position="220"/>
    </location>
</feature>
<dbReference type="RefSeq" id="WP_113041350.1">
    <property type="nucleotide sequence ID" value="NZ_CAWPKC010000006.1"/>
</dbReference>
<evidence type="ECO:0000313" key="3">
    <source>
        <dbReference type="Proteomes" id="UP000470051"/>
    </source>
</evidence>
<reference evidence="2 3" key="1">
    <citation type="submission" date="2019-12" db="EMBL/GenBank/DDBJ databases">
        <title>Engineering Photorhabdus to improve their lethality against agricultural pests.</title>
        <authorList>
            <person name="Machado R.A.R."/>
        </authorList>
    </citation>
    <scope>NUCLEOTIDE SEQUENCE [LARGE SCALE GENOMIC DNA]</scope>
    <source>
        <strain evidence="2 3">M-HU2</strain>
    </source>
</reference>
<dbReference type="PANTHER" id="PTHR36833:SF1">
    <property type="entry name" value="INTEGRAL MEMBRANE TRANSPORT PROTEIN"/>
    <property type="match status" value="1"/>
</dbReference>
<dbReference type="Pfam" id="PF06182">
    <property type="entry name" value="ABC2_membrane_6"/>
    <property type="match status" value="1"/>
</dbReference>
<proteinExistence type="predicted"/>
<dbReference type="InterPro" id="IPR010390">
    <property type="entry name" value="ABC-2_transporter-like"/>
</dbReference>